<dbReference type="AlphaFoldDB" id="A0A916Z2W9"/>
<dbReference type="InterPro" id="IPR006059">
    <property type="entry name" value="SBP"/>
</dbReference>
<dbReference type="EMBL" id="BMHP01000002">
    <property type="protein sequence ID" value="GGD73514.1"/>
    <property type="molecule type" value="Genomic_DNA"/>
</dbReference>
<dbReference type="InterPro" id="IPR050490">
    <property type="entry name" value="Bact_solute-bd_prot1"/>
</dbReference>
<gene>
    <name evidence="2" type="ORF">GCM10010911_34240</name>
</gene>
<dbReference type="PANTHER" id="PTHR43649:SF12">
    <property type="entry name" value="DIACETYLCHITOBIOSE BINDING PROTEIN DASA"/>
    <property type="match status" value="1"/>
</dbReference>
<comment type="caution">
    <text evidence="2">The sequence shown here is derived from an EMBL/GenBank/DDBJ whole genome shotgun (WGS) entry which is preliminary data.</text>
</comment>
<name>A0A916Z2W9_9BACL</name>
<dbReference type="CDD" id="cd13581">
    <property type="entry name" value="PBP2_AlgQ_like_2"/>
    <property type="match status" value="1"/>
</dbReference>
<dbReference type="Proteomes" id="UP000612456">
    <property type="component" value="Unassembled WGS sequence"/>
</dbReference>
<evidence type="ECO:0000313" key="2">
    <source>
        <dbReference type="EMBL" id="GGD73514.1"/>
    </source>
</evidence>
<dbReference type="Gene3D" id="3.40.190.10">
    <property type="entry name" value="Periplasmic binding protein-like II"/>
    <property type="match status" value="2"/>
</dbReference>
<keyword evidence="1" id="KW-0732">Signal</keyword>
<dbReference type="PANTHER" id="PTHR43649">
    <property type="entry name" value="ARABINOSE-BINDING PROTEIN-RELATED"/>
    <property type="match status" value="1"/>
</dbReference>
<keyword evidence="3" id="KW-1185">Reference proteome</keyword>
<dbReference type="Pfam" id="PF01547">
    <property type="entry name" value="SBP_bac_1"/>
    <property type="match status" value="1"/>
</dbReference>
<dbReference type="RefSeq" id="WP_188993117.1">
    <property type="nucleotide sequence ID" value="NZ_BMHP01000002.1"/>
</dbReference>
<dbReference type="SUPFAM" id="SSF53850">
    <property type="entry name" value="Periplasmic binding protein-like II"/>
    <property type="match status" value="1"/>
</dbReference>
<evidence type="ECO:0000313" key="3">
    <source>
        <dbReference type="Proteomes" id="UP000612456"/>
    </source>
</evidence>
<feature type="chain" id="PRO_5037149137" evidence="1">
    <location>
        <begin position="23"/>
        <end position="562"/>
    </location>
</feature>
<reference evidence="2" key="2">
    <citation type="submission" date="2020-09" db="EMBL/GenBank/DDBJ databases">
        <authorList>
            <person name="Sun Q."/>
            <person name="Zhou Y."/>
        </authorList>
    </citation>
    <scope>NUCLEOTIDE SEQUENCE</scope>
    <source>
        <strain evidence="2">CGMCC 1.15178</strain>
    </source>
</reference>
<proteinExistence type="predicted"/>
<protein>
    <submittedName>
        <fullName evidence="2">ABC transporter substrate-binding protein</fullName>
    </submittedName>
</protein>
<reference evidence="2" key="1">
    <citation type="journal article" date="2014" name="Int. J. Syst. Evol. Microbiol.">
        <title>Complete genome sequence of Corynebacterium casei LMG S-19264T (=DSM 44701T), isolated from a smear-ripened cheese.</title>
        <authorList>
            <consortium name="US DOE Joint Genome Institute (JGI-PGF)"/>
            <person name="Walter F."/>
            <person name="Albersmeier A."/>
            <person name="Kalinowski J."/>
            <person name="Ruckert C."/>
        </authorList>
    </citation>
    <scope>NUCLEOTIDE SEQUENCE</scope>
    <source>
        <strain evidence="2">CGMCC 1.15178</strain>
    </source>
</reference>
<evidence type="ECO:0000256" key="1">
    <source>
        <dbReference type="SAM" id="SignalP"/>
    </source>
</evidence>
<accession>A0A916Z2W9</accession>
<organism evidence="2 3">
    <name type="scientific">Paenibacillus nasutitermitis</name>
    <dbReference type="NCBI Taxonomy" id="1652958"/>
    <lineage>
        <taxon>Bacteria</taxon>
        <taxon>Bacillati</taxon>
        <taxon>Bacillota</taxon>
        <taxon>Bacilli</taxon>
        <taxon>Bacillales</taxon>
        <taxon>Paenibacillaceae</taxon>
        <taxon>Paenibacillus</taxon>
    </lineage>
</organism>
<dbReference type="PROSITE" id="PS51257">
    <property type="entry name" value="PROKAR_LIPOPROTEIN"/>
    <property type="match status" value="1"/>
</dbReference>
<sequence>MKKKTILGMALCLTIMANIVGACSNSGNNSSGSESGGGNGAGGSAVTAADQFPITAEKTTLRIMTGANAAVEDFATNEFTKYLEEKTNIHIEWEVVPASSVSEKLNLTLASGDLPDVIMSMGVTNEQQVLYGQQEVFLPLNDYIEKYGINTKKMFKESPLVESSITTTDGKIYALPAPNECYHCSMRQKMWIYQPWLDKLKLKMPTTTEEFYNVLKAFKTQDPNGNGIADEIPFSGAPLPNQTSSLTTSVENFLMNAFTYAPYSRIYINTEDKVDVPYNKEGWKEGMKYLHKLYADGLMDPQALTQDATQLVQLGENPGTVILGAASGPNMSAVTQLNGASGRWLDYVAVPPLKGPDGVQITQYDPYQVAGGAFVITSACKNPEAAFRLADALYDREMTLRLDIGEPDVDWRWAKDDEIGLNGEKAVYKDMSSFGVTQNKHWSQTGPNYRPNSLRLGEVADPENPLGTMLYKETKEKYEPYRVDAKMVLPTLFFTTDQTEEIADLSKTLYDYVSEMEARFITGNADIDGQWDKYISTIESMNLKRYLEVYQEAYASNKLAAS</sequence>
<feature type="signal peptide" evidence="1">
    <location>
        <begin position="1"/>
        <end position="22"/>
    </location>
</feature>